<feature type="binding site" evidence="16">
    <location>
        <begin position="125"/>
        <end position="128"/>
    </location>
    <ligand>
        <name>substrate</name>
    </ligand>
</feature>
<keyword evidence="16" id="KW-0479">Metal-binding</keyword>
<evidence type="ECO:0000256" key="14">
    <source>
        <dbReference type="ARBA" id="ARBA00038036"/>
    </source>
</evidence>
<sequence length="280" mass="28843">MSNTSSSTTDLLAIDVGNTRVKLGLFTSVDGGCVTTALSGDLPIAAPRLPEPAETLASTLDELIAGALHDWLQAIGDVRPRIALASVSRPAEEALAALLSHYDVQRMASETAPITLRVDEPTRIGVDRVMAAVAANRLRHDGRPAIVVDVGTAITVDLIATDGALEGGAILPGPTLAARALAEKTDRLPDIQFGDLGDAPDAVGRSTEPAILAGVFWGAVGAIRELIARQRDRLTDAPQVFLTGGAAPSVARLIGGPDLSVRCVPHLTLAGVALAAGVDR</sequence>
<evidence type="ECO:0000256" key="6">
    <source>
        <dbReference type="ARBA" id="ARBA00012102"/>
    </source>
</evidence>
<keyword evidence="8 16" id="KW-0808">Transferase</keyword>
<evidence type="ECO:0000256" key="15">
    <source>
        <dbReference type="ARBA" id="ARBA00040883"/>
    </source>
</evidence>
<evidence type="ECO:0000256" key="8">
    <source>
        <dbReference type="ARBA" id="ARBA00022679"/>
    </source>
</evidence>
<dbReference type="GO" id="GO:0004594">
    <property type="term" value="F:pantothenate kinase activity"/>
    <property type="evidence" value="ECO:0007669"/>
    <property type="project" value="UniProtKB-UniRule"/>
</dbReference>
<evidence type="ECO:0000256" key="3">
    <source>
        <dbReference type="ARBA" id="ARBA00004496"/>
    </source>
</evidence>
<evidence type="ECO:0000256" key="16">
    <source>
        <dbReference type="HAMAP-Rule" id="MF_01274"/>
    </source>
</evidence>
<keyword evidence="11 16" id="KW-0067">ATP-binding</keyword>
<evidence type="ECO:0000256" key="11">
    <source>
        <dbReference type="ARBA" id="ARBA00022840"/>
    </source>
</evidence>
<evidence type="ECO:0000256" key="9">
    <source>
        <dbReference type="ARBA" id="ARBA00022741"/>
    </source>
</evidence>
<dbReference type="InterPro" id="IPR004619">
    <property type="entry name" value="Type_III_PanK"/>
</dbReference>
<feature type="active site" description="Proton acceptor" evidence="16">
    <location>
        <position position="127"/>
    </location>
</feature>
<comment type="catalytic activity">
    <reaction evidence="1 16">
        <text>(R)-pantothenate + ATP = (R)-4'-phosphopantothenate + ADP + H(+)</text>
        <dbReference type="Rhea" id="RHEA:16373"/>
        <dbReference type="ChEBI" id="CHEBI:10986"/>
        <dbReference type="ChEBI" id="CHEBI:15378"/>
        <dbReference type="ChEBI" id="CHEBI:29032"/>
        <dbReference type="ChEBI" id="CHEBI:30616"/>
        <dbReference type="ChEBI" id="CHEBI:456216"/>
        <dbReference type="EC" id="2.7.1.33"/>
    </reaction>
</comment>
<dbReference type="AlphaFoldDB" id="A0A5C6AIC7"/>
<evidence type="ECO:0000256" key="4">
    <source>
        <dbReference type="ARBA" id="ARBA00005225"/>
    </source>
</evidence>
<comment type="pathway">
    <text evidence="4 16">Cofactor biosynthesis; coenzyme A biosynthesis; CoA from (R)-pantothenate: step 1/5.</text>
</comment>
<organism evidence="17 18">
    <name type="scientific">Botrimarina colliarenosi</name>
    <dbReference type="NCBI Taxonomy" id="2528001"/>
    <lineage>
        <taxon>Bacteria</taxon>
        <taxon>Pseudomonadati</taxon>
        <taxon>Planctomycetota</taxon>
        <taxon>Planctomycetia</taxon>
        <taxon>Pirellulales</taxon>
        <taxon>Lacipirellulaceae</taxon>
        <taxon>Botrimarina</taxon>
    </lineage>
</organism>
<feature type="binding site" evidence="16">
    <location>
        <position position="152"/>
    </location>
    <ligand>
        <name>ATP</name>
        <dbReference type="ChEBI" id="CHEBI:30616"/>
    </ligand>
</feature>
<dbReference type="NCBIfam" id="TIGR00671">
    <property type="entry name" value="baf"/>
    <property type="match status" value="1"/>
</dbReference>
<dbReference type="GO" id="GO:0005524">
    <property type="term" value="F:ATP binding"/>
    <property type="evidence" value="ECO:0007669"/>
    <property type="project" value="UniProtKB-UniRule"/>
</dbReference>
<dbReference type="Gene3D" id="3.30.420.40">
    <property type="match status" value="2"/>
</dbReference>
<keyword evidence="13 16" id="KW-0173">Coenzyme A biosynthesis</keyword>
<keyword evidence="18" id="KW-1185">Reference proteome</keyword>
<dbReference type="CDD" id="cd24015">
    <property type="entry name" value="ASKHA_NBD_PanK-III"/>
    <property type="match status" value="1"/>
</dbReference>
<dbReference type="GO" id="GO:0046872">
    <property type="term" value="F:metal ion binding"/>
    <property type="evidence" value="ECO:0007669"/>
    <property type="project" value="UniProtKB-KW"/>
</dbReference>
<protein>
    <recommendedName>
        <fullName evidence="15 16">Type III pantothenate kinase</fullName>
        <ecNumber evidence="6 16">2.7.1.33</ecNumber>
    </recommendedName>
    <alternativeName>
        <fullName evidence="16">PanK-III</fullName>
    </alternativeName>
    <alternativeName>
        <fullName evidence="16">Pantothenic acid kinase</fullName>
    </alternativeName>
</protein>
<evidence type="ECO:0000313" key="18">
    <source>
        <dbReference type="Proteomes" id="UP000317421"/>
    </source>
</evidence>
<evidence type="ECO:0000256" key="5">
    <source>
        <dbReference type="ARBA" id="ARBA00011738"/>
    </source>
</evidence>
<dbReference type="PANTHER" id="PTHR34265:SF1">
    <property type="entry name" value="TYPE III PANTOTHENATE KINASE"/>
    <property type="match status" value="1"/>
</dbReference>
<name>A0A5C6AIC7_9BACT</name>
<feature type="binding site" evidence="16">
    <location>
        <begin position="15"/>
        <end position="22"/>
    </location>
    <ligand>
        <name>ATP</name>
        <dbReference type="ChEBI" id="CHEBI:30616"/>
    </ligand>
</feature>
<comment type="function">
    <text evidence="16">Catalyzes the phosphorylation of pantothenate (Pan), the first step in CoA biosynthesis.</text>
</comment>
<comment type="caution">
    <text evidence="17">The sequence shown here is derived from an EMBL/GenBank/DDBJ whole genome shotgun (WGS) entry which is preliminary data.</text>
</comment>
<dbReference type="PANTHER" id="PTHR34265">
    <property type="entry name" value="TYPE III PANTOTHENATE KINASE"/>
    <property type="match status" value="1"/>
</dbReference>
<gene>
    <name evidence="16 17" type="primary">coaX</name>
    <name evidence="17" type="ORF">Pla108_07450</name>
</gene>
<dbReference type="GO" id="GO:0015937">
    <property type="term" value="P:coenzyme A biosynthetic process"/>
    <property type="evidence" value="ECO:0007669"/>
    <property type="project" value="UniProtKB-UniRule"/>
</dbReference>
<keyword evidence="9 16" id="KW-0547">Nucleotide-binding</keyword>
<dbReference type="RefSeq" id="WP_197526214.1">
    <property type="nucleotide sequence ID" value="NZ_SJPR01000001.1"/>
</dbReference>
<dbReference type="GO" id="GO:0005737">
    <property type="term" value="C:cytoplasm"/>
    <property type="evidence" value="ECO:0007669"/>
    <property type="project" value="UniProtKB-SubCell"/>
</dbReference>
<reference evidence="17 18" key="1">
    <citation type="submission" date="2019-02" db="EMBL/GenBank/DDBJ databases">
        <title>Deep-cultivation of Planctomycetes and their phenomic and genomic characterization uncovers novel biology.</title>
        <authorList>
            <person name="Wiegand S."/>
            <person name="Jogler M."/>
            <person name="Boedeker C."/>
            <person name="Pinto D."/>
            <person name="Vollmers J."/>
            <person name="Rivas-Marin E."/>
            <person name="Kohn T."/>
            <person name="Peeters S.H."/>
            <person name="Heuer A."/>
            <person name="Rast P."/>
            <person name="Oberbeckmann S."/>
            <person name="Bunk B."/>
            <person name="Jeske O."/>
            <person name="Meyerdierks A."/>
            <person name="Storesund J.E."/>
            <person name="Kallscheuer N."/>
            <person name="Luecker S."/>
            <person name="Lage O.M."/>
            <person name="Pohl T."/>
            <person name="Merkel B.J."/>
            <person name="Hornburger P."/>
            <person name="Mueller R.-W."/>
            <person name="Bruemmer F."/>
            <person name="Labrenz M."/>
            <person name="Spormann A.M."/>
            <person name="Op Den Camp H."/>
            <person name="Overmann J."/>
            <person name="Amann R."/>
            <person name="Jetten M.S.M."/>
            <person name="Mascher T."/>
            <person name="Medema M.H."/>
            <person name="Devos D.P."/>
            <person name="Kaster A.-K."/>
            <person name="Ovreas L."/>
            <person name="Rohde M."/>
            <person name="Galperin M.Y."/>
            <person name="Jogler C."/>
        </authorList>
    </citation>
    <scope>NUCLEOTIDE SEQUENCE [LARGE SCALE GENOMIC DNA]</scope>
    <source>
        <strain evidence="17 18">Pla108</strain>
    </source>
</reference>
<dbReference type="EC" id="2.7.1.33" evidence="6 16"/>
<dbReference type="SUPFAM" id="SSF53067">
    <property type="entry name" value="Actin-like ATPase domain"/>
    <property type="match status" value="2"/>
</dbReference>
<keyword evidence="7 16" id="KW-0963">Cytoplasm</keyword>
<comment type="subunit">
    <text evidence="5 16">Homodimer.</text>
</comment>
<accession>A0A5C6AIC7</accession>
<comment type="similarity">
    <text evidence="14 16">Belongs to the type III pantothenate kinase family.</text>
</comment>
<feature type="binding site" evidence="16">
    <location>
        <position position="207"/>
    </location>
    <ligand>
        <name>substrate</name>
    </ligand>
</feature>
<evidence type="ECO:0000256" key="10">
    <source>
        <dbReference type="ARBA" id="ARBA00022777"/>
    </source>
</evidence>
<keyword evidence="10 16" id="KW-0418">Kinase</keyword>
<comment type="subcellular location">
    <subcellularLocation>
        <location evidence="3 16">Cytoplasm</location>
    </subcellularLocation>
</comment>
<evidence type="ECO:0000313" key="17">
    <source>
        <dbReference type="EMBL" id="TWT99802.1"/>
    </source>
</evidence>
<dbReference type="Pfam" id="PF03309">
    <property type="entry name" value="Pan_kinase"/>
    <property type="match status" value="1"/>
</dbReference>
<evidence type="ECO:0000256" key="7">
    <source>
        <dbReference type="ARBA" id="ARBA00022490"/>
    </source>
</evidence>
<evidence type="ECO:0000256" key="13">
    <source>
        <dbReference type="ARBA" id="ARBA00022993"/>
    </source>
</evidence>
<dbReference type="Proteomes" id="UP000317421">
    <property type="component" value="Unassembled WGS sequence"/>
</dbReference>
<proteinExistence type="inferred from homology"/>
<dbReference type="HAMAP" id="MF_01274">
    <property type="entry name" value="Pantothen_kinase_3"/>
    <property type="match status" value="1"/>
</dbReference>
<comment type="cofactor">
    <cofactor evidence="16">
        <name>NH4(+)</name>
        <dbReference type="ChEBI" id="CHEBI:28938"/>
    </cofactor>
    <cofactor evidence="16">
        <name>K(+)</name>
        <dbReference type="ChEBI" id="CHEBI:29103"/>
    </cofactor>
    <text evidence="16">A monovalent cation. Ammonium or potassium.</text>
</comment>
<dbReference type="EMBL" id="SJPR01000001">
    <property type="protein sequence ID" value="TWT99802.1"/>
    <property type="molecule type" value="Genomic_DNA"/>
</dbReference>
<comment type="cofactor">
    <cofactor evidence="2">
        <name>K(+)</name>
        <dbReference type="ChEBI" id="CHEBI:29103"/>
    </cofactor>
</comment>
<dbReference type="InterPro" id="IPR043129">
    <property type="entry name" value="ATPase_NBD"/>
</dbReference>
<feature type="binding site" evidence="16">
    <location>
        <position position="149"/>
    </location>
    <ligand>
        <name>K(+)</name>
        <dbReference type="ChEBI" id="CHEBI:29103"/>
    </ligand>
</feature>
<dbReference type="UniPathway" id="UPA00241">
    <property type="reaction ID" value="UER00352"/>
</dbReference>
<keyword evidence="12 16" id="KW-0630">Potassium</keyword>
<evidence type="ECO:0000256" key="1">
    <source>
        <dbReference type="ARBA" id="ARBA00001206"/>
    </source>
</evidence>
<evidence type="ECO:0000256" key="2">
    <source>
        <dbReference type="ARBA" id="ARBA00001958"/>
    </source>
</evidence>
<comment type="caution">
    <text evidence="16">Lacks conserved residue(s) required for the propagation of feature annotation.</text>
</comment>
<evidence type="ECO:0000256" key="12">
    <source>
        <dbReference type="ARBA" id="ARBA00022958"/>
    </source>
</evidence>